<name>A0ACD1IL84_9EURO</name>
<dbReference type="Proteomes" id="UP000249748">
    <property type="component" value="Unassembled WGS sequence"/>
</dbReference>
<gene>
    <name evidence="1" type="ORF">BO79DRAFT_142740</name>
</gene>
<dbReference type="EMBL" id="KZ824543">
    <property type="protein sequence ID" value="RAK90792.1"/>
    <property type="molecule type" value="Genomic_DNA"/>
</dbReference>
<accession>A0ACD1IL84</accession>
<reference evidence="1" key="1">
    <citation type="submission" date="2018-02" db="EMBL/GenBank/DDBJ databases">
        <title>The genomes of Aspergillus section Nigri reveals drivers in fungal speciation.</title>
        <authorList>
            <consortium name="DOE Joint Genome Institute"/>
            <person name="Vesth T.C."/>
            <person name="Nybo J."/>
            <person name="Theobald S."/>
            <person name="Brandl J."/>
            <person name="Frisvad J.C."/>
            <person name="Nielsen K.F."/>
            <person name="Lyhne E.K."/>
            <person name="Kogle M.E."/>
            <person name="Kuo A."/>
            <person name="Riley R."/>
            <person name="Clum A."/>
            <person name="Nolan M."/>
            <person name="Lipzen A."/>
            <person name="Salamov A."/>
            <person name="Henrissat B."/>
            <person name="Wiebenga A."/>
            <person name="De vries R.P."/>
            <person name="Grigoriev I.V."/>
            <person name="Mortensen U.H."/>
            <person name="Andersen M.R."/>
            <person name="Baker S.E."/>
        </authorList>
    </citation>
    <scope>NUCLEOTIDE SEQUENCE</scope>
    <source>
        <strain evidence="1">CBS 115574</strain>
    </source>
</reference>
<organism evidence="1 2">
    <name type="scientific">Aspergillus costaricaensis CBS 115574</name>
    <dbReference type="NCBI Taxonomy" id="1448317"/>
    <lineage>
        <taxon>Eukaryota</taxon>
        <taxon>Fungi</taxon>
        <taxon>Dikarya</taxon>
        <taxon>Ascomycota</taxon>
        <taxon>Pezizomycotina</taxon>
        <taxon>Eurotiomycetes</taxon>
        <taxon>Eurotiomycetidae</taxon>
        <taxon>Eurotiales</taxon>
        <taxon>Aspergillaceae</taxon>
        <taxon>Aspergillus</taxon>
        <taxon>Aspergillus subgen. Circumdati</taxon>
    </lineage>
</organism>
<evidence type="ECO:0000313" key="2">
    <source>
        <dbReference type="Proteomes" id="UP000249748"/>
    </source>
</evidence>
<keyword evidence="2" id="KW-1185">Reference proteome</keyword>
<evidence type="ECO:0000313" key="1">
    <source>
        <dbReference type="EMBL" id="RAK90792.1"/>
    </source>
</evidence>
<sequence length="971" mass="108298">MEKGPKLQLNLESCISPEQIVDYLCQVVKDDDLGLLRYGSFTPSIYDSAWLSMVYKQTDDGLQWLFPECLNYILNLQDGNGTWPAYVTPIDGILNTAASLLALLTRREHVPGTDEENNLSLRITRAKYGLEGLLIAWDVNATDQVAFEVIIPSLLVQISRFNITFDFPGQCHLQELNRLKRKRICPELLYAKRQTTLLHSLEALVGVVDFDRVAHHCTAESGILSSPASTAAYLIHTSSWDARGEFYLQRVVNEAGDKHGGVPSAYPTAIFEISWAISTLFMSVNRSGLGTKSSMQRLTQLFKSLLAGQDGLVGFTPGILPDADDTARVLLMLNPVGVGVDCAPMVKKFRLGSCFKTYDFERNPSFSANCNVLLALILSKTAKSYAAEIGATMDYLLDLWRTGDVSDKWNASPYYTFMLLSSAFVEALWQYDSGELRHVGTHVLVREIAMCLCQILSRTLSQQSANGSWDDSLEVTSYGVLTLSQLERLPFGLSLSKDILQKAINRGREYIRSHQHDIAKPQRHDYVWIEKSSYASHLLRKVYCVAALNASVEPIAYTVDLAQLFQLPSTAGKLKSLLQGTPLVDKSTIASLDLALIEASLWSMHLKERKHEVFPSLQGQTGQDWHLDLTPAIFTACNAIGGTPLSPGVLWDMILLSTLIYQTDELMESVVSRLPAGTLEVLEKRLKFECYPHTEPKMVCDISNSARCMFPEDLRNKTHIIANGVSDPYTAEVQASLESSSFLNSIVDTLRKFIKHVLRHPRVLATSTLIQLELANELFSFLSAHIHHVADSCKLQQKQCVSNTTYHKWVSSTAADDTSCPMAALFFLCLSGEEGAVCFEDSPQSRYVSRSVIRHLATMCRQQNDYGSAIRDTDEGNLNSLNFPEFSPPASISSEDPEPVRKYPTQAMKDQLLVIAKVERAYVHLGLRLLEQLDTVPEQVLASFKVFINVTDLFGQVYLRKDLSNRVQPTV</sequence>
<protein>
    <submittedName>
        <fullName evidence="1">Terpenoid cyclases/Protein prenyltransferase</fullName>
    </submittedName>
</protein>
<proteinExistence type="predicted"/>